<organism evidence="2 3">
    <name type="scientific">Celeribacter indicus</name>
    <dbReference type="NCBI Taxonomy" id="1208324"/>
    <lineage>
        <taxon>Bacteria</taxon>
        <taxon>Pseudomonadati</taxon>
        <taxon>Pseudomonadota</taxon>
        <taxon>Alphaproteobacteria</taxon>
        <taxon>Rhodobacterales</taxon>
        <taxon>Roseobacteraceae</taxon>
        <taxon>Celeribacter</taxon>
    </lineage>
</organism>
<dbReference type="EMBL" id="CP004393">
    <property type="protein sequence ID" value="AJE49001.1"/>
    <property type="molecule type" value="Genomic_DNA"/>
</dbReference>
<dbReference type="Proteomes" id="UP000031521">
    <property type="component" value="Chromosome"/>
</dbReference>
<feature type="transmembrane region" description="Helical" evidence="1">
    <location>
        <begin position="12"/>
        <end position="30"/>
    </location>
</feature>
<evidence type="ECO:0000313" key="2">
    <source>
        <dbReference type="EMBL" id="AJE49001.1"/>
    </source>
</evidence>
<evidence type="ECO:0000313" key="3">
    <source>
        <dbReference type="Proteomes" id="UP000031521"/>
    </source>
</evidence>
<dbReference type="HOGENOM" id="CLU_126609_0_0_5"/>
<dbReference type="AlphaFoldDB" id="A0A0B5E7F8"/>
<keyword evidence="1" id="KW-1133">Transmembrane helix</keyword>
<evidence type="ECO:0000256" key="1">
    <source>
        <dbReference type="SAM" id="Phobius"/>
    </source>
</evidence>
<sequence>MRPEVKAALRRWREVIAGGALTGLLLWWTFAAYGAVFWVALAFTLISAGFVLAAVQRARFATTGGGFGAVEVDEGVVSYFTPQGGGQAEIAALTSVMLLPEGDGKAAWLLDAPGQMPLRIPLDAFGADRLFDVFVALDGIETERMLRQIRQAPDSPVVIWRKRTARLH</sequence>
<protein>
    <submittedName>
        <fullName evidence="2">Uncharacterized protein</fullName>
    </submittedName>
</protein>
<proteinExistence type="predicted"/>
<accession>A0A0B5E7F8</accession>
<gene>
    <name evidence="2" type="ORF">P73_4286</name>
</gene>
<dbReference type="KEGG" id="cid:P73_4286"/>
<keyword evidence="1" id="KW-0812">Transmembrane</keyword>
<feature type="transmembrane region" description="Helical" evidence="1">
    <location>
        <begin position="36"/>
        <end position="55"/>
    </location>
</feature>
<reference evidence="2 3" key="1">
    <citation type="journal article" date="2014" name="Int. J. Syst. Evol. Microbiol.">
        <title>Celeribacter indicus sp. nov., a polycyclic aromatic hydrocarbon-degrading bacterium from deep-sea sediment and reclassification of Huaishuia halophila as Celeribacter halophilus comb. nov.</title>
        <authorList>
            <person name="Lai Q."/>
            <person name="Cao J."/>
            <person name="Yuan J."/>
            <person name="Li F."/>
            <person name="Shao Z."/>
        </authorList>
    </citation>
    <scope>NUCLEOTIDE SEQUENCE [LARGE SCALE GENOMIC DNA]</scope>
    <source>
        <strain evidence="2">P73</strain>
    </source>
</reference>
<dbReference type="STRING" id="1208324.P73_4286"/>
<keyword evidence="1" id="KW-0472">Membrane</keyword>
<name>A0A0B5E7F8_9RHOB</name>
<keyword evidence="3" id="KW-1185">Reference proteome</keyword>